<keyword evidence="7" id="KW-0862">Zinc</keyword>
<proteinExistence type="inferred from homology"/>
<dbReference type="KEGG" id="fro:AALO17_26700"/>
<dbReference type="GO" id="GO:0005507">
    <property type="term" value="F:copper ion binding"/>
    <property type="evidence" value="ECO:0007669"/>
    <property type="project" value="TreeGrafter"/>
</dbReference>
<dbReference type="EMBL" id="CP011391">
    <property type="protein sequence ID" value="AMK55804.1"/>
    <property type="molecule type" value="Genomic_DNA"/>
</dbReference>
<dbReference type="Proteomes" id="UP000069771">
    <property type="component" value="Chromosome"/>
</dbReference>
<comment type="catalytic activity">
    <reaction evidence="8">
        <text>adenosine + H2O + H(+) = inosine + NH4(+)</text>
        <dbReference type="Rhea" id="RHEA:24408"/>
        <dbReference type="ChEBI" id="CHEBI:15377"/>
        <dbReference type="ChEBI" id="CHEBI:15378"/>
        <dbReference type="ChEBI" id="CHEBI:16335"/>
        <dbReference type="ChEBI" id="CHEBI:17596"/>
        <dbReference type="ChEBI" id="CHEBI:28938"/>
        <dbReference type="EC" id="3.5.4.4"/>
    </reaction>
    <physiologicalReaction direction="left-to-right" evidence="8">
        <dbReference type="Rhea" id="RHEA:24409"/>
    </physiologicalReaction>
</comment>
<dbReference type="InterPro" id="IPR003730">
    <property type="entry name" value="Cu_polyphenol_OxRdtase"/>
</dbReference>
<evidence type="ECO:0008006" key="13">
    <source>
        <dbReference type="Google" id="ProtNLM"/>
    </source>
</evidence>
<protein>
    <recommendedName>
        <fullName evidence="13">Purine nucleoside phosphorylase</fullName>
    </recommendedName>
</protein>
<evidence type="ECO:0000256" key="9">
    <source>
        <dbReference type="ARBA" id="ARBA00048968"/>
    </source>
</evidence>
<dbReference type="AlphaFoldDB" id="A0A140DYS7"/>
<evidence type="ECO:0000256" key="1">
    <source>
        <dbReference type="ARBA" id="ARBA00000553"/>
    </source>
</evidence>
<evidence type="ECO:0000256" key="8">
    <source>
        <dbReference type="ARBA" id="ARBA00047989"/>
    </source>
</evidence>
<dbReference type="CDD" id="cd16833">
    <property type="entry name" value="YfiH"/>
    <property type="match status" value="1"/>
</dbReference>
<dbReference type="GO" id="GO:0017061">
    <property type="term" value="F:S-methyl-5-thioadenosine phosphorylase activity"/>
    <property type="evidence" value="ECO:0007669"/>
    <property type="project" value="UniProtKB-EC"/>
</dbReference>
<evidence type="ECO:0000256" key="3">
    <source>
        <dbReference type="ARBA" id="ARBA00007353"/>
    </source>
</evidence>
<evidence type="ECO:0000256" key="6">
    <source>
        <dbReference type="ARBA" id="ARBA00022801"/>
    </source>
</evidence>
<dbReference type="Gene3D" id="3.60.140.10">
    <property type="entry name" value="CNF1/YfiH-like putative cysteine hydrolases"/>
    <property type="match status" value="1"/>
</dbReference>
<comment type="function">
    <text evidence="2">Purine nucleoside enzyme that catalyzes the phosphorolysis of adenosine and inosine nucleosides, yielding D-ribose 1-phosphate and the respective free bases, adenine and hypoxanthine. Also catalyzes the phosphorolysis of S-methyl-5'-thioadenosine into adenine and S-methyl-5-thio-alpha-D-ribose 1-phosphate. Also has adenosine deaminase activity.</text>
</comment>
<comment type="similarity">
    <text evidence="3">Belongs to the purine nucleoside phosphorylase YfiH/LACC1 family.</text>
</comment>
<dbReference type="GO" id="GO:0016787">
    <property type="term" value="F:hydrolase activity"/>
    <property type="evidence" value="ECO:0007669"/>
    <property type="project" value="UniProtKB-KW"/>
</dbReference>
<keyword evidence="5" id="KW-0479">Metal-binding</keyword>
<comment type="catalytic activity">
    <reaction evidence="1">
        <text>inosine + phosphate = alpha-D-ribose 1-phosphate + hypoxanthine</text>
        <dbReference type="Rhea" id="RHEA:27646"/>
        <dbReference type="ChEBI" id="CHEBI:17368"/>
        <dbReference type="ChEBI" id="CHEBI:17596"/>
        <dbReference type="ChEBI" id="CHEBI:43474"/>
        <dbReference type="ChEBI" id="CHEBI:57720"/>
        <dbReference type="EC" id="2.4.2.1"/>
    </reaction>
    <physiologicalReaction direction="left-to-right" evidence="1">
        <dbReference type="Rhea" id="RHEA:27647"/>
    </physiologicalReaction>
</comment>
<evidence type="ECO:0000256" key="5">
    <source>
        <dbReference type="ARBA" id="ARBA00022723"/>
    </source>
</evidence>
<dbReference type="STRING" id="1702221.AALO17_26700"/>
<dbReference type="Pfam" id="PF02578">
    <property type="entry name" value="Cu-oxidase_4"/>
    <property type="match status" value="1"/>
</dbReference>
<comment type="catalytic activity">
    <reaction evidence="9">
        <text>adenosine + phosphate = alpha-D-ribose 1-phosphate + adenine</text>
        <dbReference type="Rhea" id="RHEA:27642"/>
        <dbReference type="ChEBI" id="CHEBI:16335"/>
        <dbReference type="ChEBI" id="CHEBI:16708"/>
        <dbReference type="ChEBI" id="CHEBI:43474"/>
        <dbReference type="ChEBI" id="CHEBI:57720"/>
        <dbReference type="EC" id="2.4.2.1"/>
    </reaction>
    <physiologicalReaction direction="left-to-right" evidence="9">
        <dbReference type="Rhea" id="RHEA:27643"/>
    </physiologicalReaction>
</comment>
<name>A0A140DYS7_9FIRM</name>
<dbReference type="PANTHER" id="PTHR30616:SF2">
    <property type="entry name" value="PURINE NUCLEOSIDE PHOSPHORYLASE LACC1"/>
    <property type="match status" value="1"/>
</dbReference>
<evidence type="ECO:0000256" key="10">
    <source>
        <dbReference type="ARBA" id="ARBA00049893"/>
    </source>
</evidence>
<evidence type="ECO:0000256" key="4">
    <source>
        <dbReference type="ARBA" id="ARBA00022679"/>
    </source>
</evidence>
<keyword evidence="4" id="KW-0808">Transferase</keyword>
<accession>A0A140DYS7</accession>
<comment type="catalytic activity">
    <reaction evidence="10">
        <text>S-methyl-5'-thioadenosine + phosphate = 5-(methylsulfanyl)-alpha-D-ribose 1-phosphate + adenine</text>
        <dbReference type="Rhea" id="RHEA:11852"/>
        <dbReference type="ChEBI" id="CHEBI:16708"/>
        <dbReference type="ChEBI" id="CHEBI:17509"/>
        <dbReference type="ChEBI" id="CHEBI:43474"/>
        <dbReference type="ChEBI" id="CHEBI:58533"/>
        <dbReference type="EC" id="2.4.2.28"/>
    </reaction>
    <physiologicalReaction direction="left-to-right" evidence="10">
        <dbReference type="Rhea" id="RHEA:11853"/>
    </physiologicalReaction>
</comment>
<dbReference type="SUPFAM" id="SSF64438">
    <property type="entry name" value="CNF1/YfiH-like putative cysteine hydrolases"/>
    <property type="match status" value="1"/>
</dbReference>
<keyword evidence="6" id="KW-0378">Hydrolase</keyword>
<reference evidence="11 12" key="1">
    <citation type="journal article" date="2016" name="Gut Pathog.">
        <title>Whole genome sequencing of "Faecalibaculum rodentium" ALO17, isolated from C57BL/6J laboratory mouse feces.</title>
        <authorList>
            <person name="Lim S."/>
            <person name="Chang D.H."/>
            <person name="Ahn S."/>
            <person name="Kim B.C."/>
        </authorList>
    </citation>
    <scope>NUCLEOTIDE SEQUENCE [LARGE SCALE GENOMIC DNA]</scope>
    <source>
        <strain evidence="11 12">Alo17</strain>
    </source>
</reference>
<gene>
    <name evidence="11" type="ORF">AALO17_26700</name>
</gene>
<dbReference type="InterPro" id="IPR038371">
    <property type="entry name" value="Cu_polyphenol_OxRdtase_sf"/>
</dbReference>
<dbReference type="PANTHER" id="PTHR30616">
    <property type="entry name" value="UNCHARACTERIZED PROTEIN YFIH"/>
    <property type="match status" value="1"/>
</dbReference>
<dbReference type="InterPro" id="IPR011324">
    <property type="entry name" value="Cytotoxic_necrot_fac-like_cat"/>
</dbReference>
<sequence>MWSAVFCYDDDMKAIWHTTDVVHGGTTLKDRQAPENGNMALHVCQDPVAVLENRRILAGQTLPLDHWALPWQKHTANSHRVTADERGRGAADKDTSIMDVDAVWITEPDTLIGVFTADCVGLLVADPGIPLVACIHSGWKGTAQAITLKTMRELISVGGLDPARAQAWFSPSILQDSLEVGPEVIEAMKPLKELGLDVDAFWRRSEDPDSDRLYLDNQGLNVAMLRMAGLPAKNIHVSDLDTKTHPDCFSYRNEGRKTGEHFTFGWIESSDPGTGAS</sequence>
<organism evidence="11 12">
    <name type="scientific">Faecalibaculum rodentium</name>
    <dbReference type="NCBI Taxonomy" id="1702221"/>
    <lineage>
        <taxon>Bacteria</taxon>
        <taxon>Bacillati</taxon>
        <taxon>Bacillota</taxon>
        <taxon>Erysipelotrichia</taxon>
        <taxon>Erysipelotrichales</taxon>
        <taxon>Erysipelotrichaceae</taxon>
        <taxon>Faecalibaculum</taxon>
    </lineage>
</organism>
<evidence type="ECO:0000256" key="7">
    <source>
        <dbReference type="ARBA" id="ARBA00022833"/>
    </source>
</evidence>
<keyword evidence="12" id="KW-1185">Reference proteome</keyword>
<evidence type="ECO:0000256" key="2">
    <source>
        <dbReference type="ARBA" id="ARBA00003215"/>
    </source>
</evidence>
<evidence type="ECO:0000313" key="11">
    <source>
        <dbReference type="EMBL" id="AMK55804.1"/>
    </source>
</evidence>
<evidence type="ECO:0000313" key="12">
    <source>
        <dbReference type="Proteomes" id="UP000069771"/>
    </source>
</evidence>